<accession>A0A0F9GRX5</accession>
<dbReference type="AlphaFoldDB" id="A0A0F9GRX5"/>
<organism evidence="1">
    <name type="scientific">marine sediment metagenome</name>
    <dbReference type="NCBI Taxonomy" id="412755"/>
    <lineage>
        <taxon>unclassified sequences</taxon>
        <taxon>metagenomes</taxon>
        <taxon>ecological metagenomes</taxon>
    </lineage>
</organism>
<gene>
    <name evidence="1" type="ORF">LCGC14_2087570</name>
</gene>
<evidence type="ECO:0000313" key="1">
    <source>
        <dbReference type="EMBL" id="KKL72170.1"/>
    </source>
</evidence>
<reference evidence="1" key="1">
    <citation type="journal article" date="2015" name="Nature">
        <title>Complex archaea that bridge the gap between prokaryotes and eukaryotes.</title>
        <authorList>
            <person name="Spang A."/>
            <person name="Saw J.H."/>
            <person name="Jorgensen S.L."/>
            <person name="Zaremba-Niedzwiedzka K."/>
            <person name="Martijn J."/>
            <person name="Lind A.E."/>
            <person name="van Eijk R."/>
            <person name="Schleper C."/>
            <person name="Guy L."/>
            <person name="Ettema T.J."/>
        </authorList>
    </citation>
    <scope>NUCLEOTIDE SEQUENCE</scope>
</reference>
<sequence>MKYNYAKKHKIGDIIYPYFNGTAVWYKKSIWNVVTKIDKDKHWKSIKYFRSSETAELYSMIIKDKSKRGE</sequence>
<comment type="caution">
    <text evidence="1">The sequence shown here is derived from an EMBL/GenBank/DDBJ whole genome shotgun (WGS) entry which is preliminary data.</text>
</comment>
<proteinExistence type="predicted"/>
<dbReference type="EMBL" id="LAZR01025354">
    <property type="protein sequence ID" value="KKL72170.1"/>
    <property type="molecule type" value="Genomic_DNA"/>
</dbReference>
<name>A0A0F9GRX5_9ZZZZ</name>
<protein>
    <submittedName>
        <fullName evidence="1">Uncharacterized protein</fullName>
    </submittedName>
</protein>